<dbReference type="PANTHER" id="PTHR13754">
    <property type="entry name" value="METALLO-BETA-LACTAMASE SUPERFAMILY PROTEIN"/>
    <property type="match status" value="1"/>
</dbReference>
<dbReference type="Proteomes" id="UP000501747">
    <property type="component" value="Chromosome"/>
</dbReference>
<reference evidence="2 3" key="1">
    <citation type="submission" date="2020-03" db="EMBL/GenBank/DDBJ databases">
        <title>Vagococcus sp. nov., isolated from beetles.</title>
        <authorList>
            <person name="Hyun D.-W."/>
            <person name="Bae J.-W."/>
        </authorList>
    </citation>
    <scope>NUCLEOTIDE SEQUENCE [LARGE SCALE GENOMIC DNA]</scope>
    <source>
        <strain evidence="2 3">HDW17B</strain>
    </source>
</reference>
<dbReference type="CDD" id="cd07713">
    <property type="entry name" value="DHPS-like_MBL-fold"/>
    <property type="match status" value="1"/>
</dbReference>
<feature type="domain" description="Metallo-beta-lactamase" evidence="1">
    <location>
        <begin position="22"/>
        <end position="79"/>
    </location>
</feature>
<dbReference type="Pfam" id="PF00753">
    <property type="entry name" value="Lactamase_B"/>
    <property type="match status" value="1"/>
</dbReference>
<dbReference type="InterPro" id="IPR041712">
    <property type="entry name" value="DHPS-like_MBL-fold"/>
</dbReference>
<dbReference type="Gene3D" id="3.60.15.10">
    <property type="entry name" value="Ribonuclease Z/Hydroxyacylglutathione hydrolase-like"/>
    <property type="match status" value="1"/>
</dbReference>
<dbReference type="RefSeq" id="WP_166033344.1">
    <property type="nucleotide sequence ID" value="NZ_CP049887.1"/>
</dbReference>
<keyword evidence="2" id="KW-0378">Hydrolase</keyword>
<organism evidence="2 3">
    <name type="scientific">Vagococcus hydrophili</name>
    <dbReference type="NCBI Taxonomy" id="2714947"/>
    <lineage>
        <taxon>Bacteria</taxon>
        <taxon>Bacillati</taxon>
        <taxon>Bacillota</taxon>
        <taxon>Bacilli</taxon>
        <taxon>Lactobacillales</taxon>
        <taxon>Enterococcaceae</taxon>
        <taxon>Vagococcus</taxon>
    </lineage>
</organism>
<dbReference type="GO" id="GO:0016787">
    <property type="term" value="F:hydrolase activity"/>
    <property type="evidence" value="ECO:0007669"/>
    <property type="project" value="UniProtKB-KW"/>
</dbReference>
<dbReference type="GO" id="GO:0016740">
    <property type="term" value="F:transferase activity"/>
    <property type="evidence" value="ECO:0007669"/>
    <property type="project" value="TreeGrafter"/>
</dbReference>
<gene>
    <name evidence="2" type="ORF">G7082_01145</name>
</gene>
<accession>A0A6G8AQL6</accession>
<dbReference type="SUPFAM" id="SSF56281">
    <property type="entry name" value="Metallo-hydrolase/oxidoreductase"/>
    <property type="match status" value="1"/>
</dbReference>
<dbReference type="EMBL" id="CP049887">
    <property type="protein sequence ID" value="QIL47232.1"/>
    <property type="molecule type" value="Genomic_DNA"/>
</dbReference>
<dbReference type="InterPro" id="IPR036866">
    <property type="entry name" value="RibonucZ/Hydroxyglut_hydro"/>
</dbReference>
<dbReference type="InterPro" id="IPR001279">
    <property type="entry name" value="Metallo-B-lactamas"/>
</dbReference>
<evidence type="ECO:0000259" key="1">
    <source>
        <dbReference type="Pfam" id="PF00753"/>
    </source>
</evidence>
<evidence type="ECO:0000313" key="3">
    <source>
        <dbReference type="Proteomes" id="UP000501747"/>
    </source>
</evidence>
<proteinExistence type="predicted"/>
<dbReference type="PANTHER" id="PTHR13754:SF13">
    <property type="entry name" value="METALLO-BETA-LACTAMASE SUPERFAMILY PROTEIN (AFU_ORTHOLOGUE AFUA_3G07630)"/>
    <property type="match status" value="1"/>
</dbReference>
<dbReference type="KEGG" id="vhy:G7082_01145"/>
<name>A0A6G8AQL6_9ENTE</name>
<sequence length="272" mass="30682">MIKISMLLDNKKGLQHLKSSHGLSIYIEFNEIKLLMDTGPNKNFLTNAETLGINLDNLDGIILSHGHSDHVGGLNYLDLSAIPIHASKHIFNPKFIKILGFNKYVGMPKTIDKTSFNFISEITELFPDVFIMPLNKTKNTTNNLYKSQGQQIVLDDFSDELALVIINNQELTLFTGCSHHGIVEIIKTTKEYFPTQKIKHVIGGFHMIGIPYLNNLGLSKEKIEMIGNELNTLDIDHYYTCHCTGMKAYNILKPILNNKLNYLSTGNTLMID</sequence>
<protein>
    <submittedName>
        <fullName evidence="2">MBL fold metallo-hydrolase</fullName>
    </submittedName>
</protein>
<keyword evidence="3" id="KW-1185">Reference proteome</keyword>
<evidence type="ECO:0000313" key="2">
    <source>
        <dbReference type="EMBL" id="QIL47232.1"/>
    </source>
</evidence>
<dbReference type="AlphaFoldDB" id="A0A6G8AQL6"/>
<dbReference type="InterPro" id="IPR052926">
    <property type="entry name" value="Metallo-beta-lactamase_dom"/>
</dbReference>